<dbReference type="EMBL" id="CP043312">
    <property type="protein sequence ID" value="QEK39480.1"/>
    <property type="molecule type" value="Genomic_DNA"/>
</dbReference>
<keyword evidence="11" id="KW-1185">Reference proteome</keyword>
<dbReference type="InterPro" id="IPR045864">
    <property type="entry name" value="aa-tRNA-synth_II/BPL/LPL"/>
</dbReference>
<dbReference type="NCBIfam" id="NF006827">
    <property type="entry name" value="PRK09348.1"/>
    <property type="match status" value="1"/>
</dbReference>
<evidence type="ECO:0000256" key="5">
    <source>
        <dbReference type="ARBA" id="ARBA00022840"/>
    </source>
</evidence>
<keyword evidence="7 9" id="KW-0030">Aminoacyl-tRNA synthetase</keyword>
<evidence type="ECO:0000313" key="10">
    <source>
        <dbReference type="EMBL" id="QEK39480.1"/>
    </source>
</evidence>
<sequence length="292" mass="33412">MSDKPLSFQDIILNLQKFWSEHGCTILQPYDLEMGAGTFHPATALYAVSSRSDWNVAYVQPTRRPADSRFANHPNRTQHYYQFQVLMKPAPVDIQSTYLDSLAFIGIDSLNDIRFIEDDWKSPALGAWGLGWEIQCNGMEISQFTYMQQIAGKICSPPVLEITYGLERVAMYVQGVESFGKIVWNNAELPVLYEDIDFPAEREFSAFNVEYADVTLLKRHFQDYYDQCELMVKAHLPIVAYDFCAKASHMFNLLDSRGALSVIERESNLSKIKYLAKICCEGLLKKQKVENV</sequence>
<keyword evidence="3 9" id="KW-0436">Ligase</keyword>
<accession>A0A5C0UIB3</accession>
<dbReference type="Proteomes" id="UP000323844">
    <property type="component" value="Chromosome"/>
</dbReference>
<keyword evidence="6 9" id="KW-0648">Protein biosynthesis</keyword>
<comment type="similarity">
    <text evidence="1 9">Belongs to the class-II aminoacyl-tRNA synthetase family.</text>
</comment>
<evidence type="ECO:0000256" key="9">
    <source>
        <dbReference type="HAMAP-Rule" id="MF_00254"/>
    </source>
</evidence>
<dbReference type="PANTHER" id="PTHR30075">
    <property type="entry name" value="GLYCYL-TRNA SYNTHETASE"/>
    <property type="match status" value="1"/>
</dbReference>
<evidence type="ECO:0000256" key="1">
    <source>
        <dbReference type="ARBA" id="ARBA00008226"/>
    </source>
</evidence>
<comment type="subcellular location">
    <subcellularLocation>
        <location evidence="9">Cytoplasm</location>
    </subcellularLocation>
</comment>
<dbReference type="Gene3D" id="3.30.930.10">
    <property type="entry name" value="Bira Bifunctional Protein, Domain 2"/>
    <property type="match status" value="1"/>
</dbReference>
<comment type="catalytic activity">
    <reaction evidence="8 9">
        <text>tRNA(Gly) + glycine + ATP = glycyl-tRNA(Gly) + AMP + diphosphate</text>
        <dbReference type="Rhea" id="RHEA:16013"/>
        <dbReference type="Rhea" id="RHEA-COMP:9664"/>
        <dbReference type="Rhea" id="RHEA-COMP:9683"/>
        <dbReference type="ChEBI" id="CHEBI:30616"/>
        <dbReference type="ChEBI" id="CHEBI:33019"/>
        <dbReference type="ChEBI" id="CHEBI:57305"/>
        <dbReference type="ChEBI" id="CHEBI:78442"/>
        <dbReference type="ChEBI" id="CHEBI:78522"/>
        <dbReference type="ChEBI" id="CHEBI:456215"/>
        <dbReference type="EC" id="6.1.1.14"/>
    </reaction>
</comment>
<evidence type="ECO:0000256" key="2">
    <source>
        <dbReference type="ARBA" id="ARBA00011209"/>
    </source>
</evidence>
<protein>
    <recommendedName>
        <fullName evidence="9">Glycine--tRNA ligase alpha subunit</fullName>
        <ecNumber evidence="9">6.1.1.14</ecNumber>
    </recommendedName>
    <alternativeName>
        <fullName evidence="9">Glycyl-tRNA synthetase alpha subunit</fullName>
        <shortName evidence="9">GlyRS</shortName>
    </alternativeName>
</protein>
<dbReference type="GO" id="GO:0004820">
    <property type="term" value="F:glycine-tRNA ligase activity"/>
    <property type="evidence" value="ECO:0007669"/>
    <property type="project" value="UniProtKB-UniRule"/>
</dbReference>
<dbReference type="PANTHER" id="PTHR30075:SF2">
    <property type="entry name" value="GLYCINE--TRNA LIGASE, CHLOROPLASTIC_MITOCHONDRIAL 2"/>
    <property type="match status" value="1"/>
</dbReference>
<dbReference type="InterPro" id="IPR006194">
    <property type="entry name" value="Gly-tRNA-synth_heterodimer"/>
</dbReference>
<dbReference type="GO" id="GO:0005829">
    <property type="term" value="C:cytosol"/>
    <property type="evidence" value="ECO:0007669"/>
    <property type="project" value="TreeGrafter"/>
</dbReference>
<dbReference type="OrthoDB" id="9802183at2"/>
<keyword evidence="4 9" id="KW-0547">Nucleotide-binding</keyword>
<gene>
    <name evidence="9" type="primary">glyQ</name>
    <name evidence="10" type="ORF">FZC37_00810</name>
</gene>
<dbReference type="HAMAP" id="MF_00254">
    <property type="entry name" value="Gly_tRNA_synth_alpha"/>
    <property type="match status" value="1"/>
</dbReference>
<dbReference type="KEGG" id="snay:FZC37_00810"/>
<proteinExistence type="inferred from homology"/>
<evidence type="ECO:0000256" key="3">
    <source>
        <dbReference type="ARBA" id="ARBA00022598"/>
    </source>
</evidence>
<dbReference type="EC" id="6.1.1.14" evidence="9"/>
<keyword evidence="5 9" id="KW-0067">ATP-binding</keyword>
<evidence type="ECO:0000256" key="7">
    <source>
        <dbReference type="ARBA" id="ARBA00023146"/>
    </source>
</evidence>
<organism evidence="10 11">
    <name type="scientific">Candidatus Sneabacter namystus</name>
    <dbReference type="NCBI Taxonomy" id="2601646"/>
    <lineage>
        <taxon>Bacteria</taxon>
        <taxon>Pseudomonadati</taxon>
        <taxon>Pseudomonadota</taxon>
        <taxon>Alphaproteobacteria</taxon>
        <taxon>Rickettsiales</taxon>
        <taxon>Rickettsiaceae</taxon>
        <taxon>Rickettsieae</taxon>
        <taxon>Candidatus Sneabacter</taxon>
    </lineage>
</organism>
<evidence type="ECO:0000313" key="11">
    <source>
        <dbReference type="Proteomes" id="UP000323844"/>
    </source>
</evidence>
<comment type="subunit">
    <text evidence="2 9">Tetramer of two alpha and two beta subunits.</text>
</comment>
<dbReference type="AlphaFoldDB" id="A0A5C0UIB3"/>
<dbReference type="GO" id="GO:0006426">
    <property type="term" value="P:glycyl-tRNA aminoacylation"/>
    <property type="evidence" value="ECO:0007669"/>
    <property type="project" value="UniProtKB-UniRule"/>
</dbReference>
<dbReference type="PRINTS" id="PR01044">
    <property type="entry name" value="TRNASYNTHGA"/>
</dbReference>
<dbReference type="SUPFAM" id="SSF55681">
    <property type="entry name" value="Class II aaRS and biotin synthetases"/>
    <property type="match status" value="1"/>
</dbReference>
<dbReference type="Gene3D" id="1.20.58.180">
    <property type="entry name" value="Class II aaRS and biotin synthetases, domain 2"/>
    <property type="match status" value="1"/>
</dbReference>
<dbReference type="Pfam" id="PF02091">
    <property type="entry name" value="tRNA-synt_2e"/>
    <property type="match status" value="1"/>
</dbReference>
<dbReference type="RefSeq" id="WP_148951841.1">
    <property type="nucleotide sequence ID" value="NZ_CP043312.1"/>
</dbReference>
<evidence type="ECO:0000256" key="6">
    <source>
        <dbReference type="ARBA" id="ARBA00022917"/>
    </source>
</evidence>
<reference evidence="10 11" key="1">
    <citation type="submission" date="2019-08" db="EMBL/GenBank/DDBJ databases">
        <title>Highly reduced genomes of protist endosymbionts show evolutionary convergence.</title>
        <authorList>
            <person name="George E."/>
            <person name="Husnik F."/>
            <person name="Tashyreva D."/>
            <person name="Prokopchuk G."/>
            <person name="Horak A."/>
            <person name="Kwong W.K."/>
            <person name="Lukes J."/>
            <person name="Keeling P.J."/>
        </authorList>
    </citation>
    <scope>NUCLEOTIDE SEQUENCE [LARGE SCALE GENOMIC DNA]</scope>
    <source>
        <strain evidence="10">1621</strain>
    </source>
</reference>
<evidence type="ECO:0000256" key="8">
    <source>
        <dbReference type="ARBA" id="ARBA00047937"/>
    </source>
</evidence>
<dbReference type="InterPro" id="IPR002310">
    <property type="entry name" value="Gly-tRNA_ligase_asu"/>
</dbReference>
<keyword evidence="9" id="KW-0963">Cytoplasm</keyword>
<dbReference type="PROSITE" id="PS50861">
    <property type="entry name" value="AA_TRNA_LIGASE_II_GLYAB"/>
    <property type="match status" value="1"/>
</dbReference>
<name>A0A5C0UIB3_9RICK</name>
<dbReference type="GO" id="GO:0005524">
    <property type="term" value="F:ATP binding"/>
    <property type="evidence" value="ECO:0007669"/>
    <property type="project" value="UniProtKB-UniRule"/>
</dbReference>
<evidence type="ECO:0000256" key="4">
    <source>
        <dbReference type="ARBA" id="ARBA00022741"/>
    </source>
</evidence>